<proteinExistence type="predicted"/>
<evidence type="ECO:0000313" key="1">
    <source>
        <dbReference type="EMBL" id="PNR26576.1"/>
    </source>
</evidence>
<dbReference type="Gramene" id="Pp3c26_790V3.1">
    <property type="protein sequence ID" value="Pp3c26_790V3.1"/>
    <property type="gene ID" value="Pp3c26_790"/>
</dbReference>
<evidence type="ECO:0000313" key="2">
    <source>
        <dbReference type="EnsemblPlants" id="Pp3c26_790V3.1"/>
    </source>
</evidence>
<dbReference type="InParanoid" id="A0A2K1IBC1"/>
<name>A0A2K1IBC1_PHYPA</name>
<dbReference type="EnsemblPlants" id="Pp3c26_790V3.1">
    <property type="protein sequence ID" value="Pp3c26_790V3.1"/>
    <property type="gene ID" value="Pp3c26_790"/>
</dbReference>
<dbReference type="AlphaFoldDB" id="A0A2K1IBC1"/>
<dbReference type="EMBL" id="ABEU02000026">
    <property type="protein sequence ID" value="PNR26576.1"/>
    <property type="molecule type" value="Genomic_DNA"/>
</dbReference>
<reference evidence="1 3" key="2">
    <citation type="journal article" date="2018" name="Plant J.">
        <title>The Physcomitrella patens chromosome-scale assembly reveals moss genome structure and evolution.</title>
        <authorList>
            <person name="Lang D."/>
            <person name="Ullrich K.K."/>
            <person name="Murat F."/>
            <person name="Fuchs J."/>
            <person name="Jenkins J."/>
            <person name="Haas F.B."/>
            <person name="Piednoel M."/>
            <person name="Gundlach H."/>
            <person name="Van Bel M."/>
            <person name="Meyberg R."/>
            <person name="Vives C."/>
            <person name="Morata J."/>
            <person name="Symeonidi A."/>
            <person name="Hiss M."/>
            <person name="Muchero W."/>
            <person name="Kamisugi Y."/>
            <person name="Saleh O."/>
            <person name="Blanc G."/>
            <person name="Decker E.L."/>
            <person name="van Gessel N."/>
            <person name="Grimwood J."/>
            <person name="Hayes R.D."/>
            <person name="Graham S.W."/>
            <person name="Gunter L.E."/>
            <person name="McDaniel S.F."/>
            <person name="Hoernstein S.N.W."/>
            <person name="Larsson A."/>
            <person name="Li F.W."/>
            <person name="Perroud P.F."/>
            <person name="Phillips J."/>
            <person name="Ranjan P."/>
            <person name="Rokshar D.S."/>
            <person name="Rothfels C.J."/>
            <person name="Schneider L."/>
            <person name="Shu S."/>
            <person name="Stevenson D.W."/>
            <person name="Thummler F."/>
            <person name="Tillich M."/>
            <person name="Villarreal Aguilar J.C."/>
            <person name="Widiez T."/>
            <person name="Wong G.K."/>
            <person name="Wymore A."/>
            <person name="Zhang Y."/>
            <person name="Zimmer A.D."/>
            <person name="Quatrano R.S."/>
            <person name="Mayer K.F.X."/>
            <person name="Goodstein D."/>
            <person name="Casacuberta J.M."/>
            <person name="Vandepoele K."/>
            <person name="Reski R."/>
            <person name="Cuming A.C."/>
            <person name="Tuskan G.A."/>
            <person name="Maumus F."/>
            <person name="Salse J."/>
            <person name="Schmutz J."/>
            <person name="Rensing S.A."/>
        </authorList>
    </citation>
    <scope>NUCLEOTIDE SEQUENCE [LARGE SCALE GENOMIC DNA]</scope>
    <source>
        <strain evidence="2 3">cv. Gransden 2004</strain>
    </source>
</reference>
<keyword evidence="3" id="KW-1185">Reference proteome</keyword>
<dbReference type="Proteomes" id="UP000006727">
    <property type="component" value="Chromosome 26"/>
</dbReference>
<dbReference type="STRING" id="3218.A0A2K1IBC1"/>
<gene>
    <name evidence="1" type="ORF">PHYPA_030057</name>
</gene>
<organism evidence="1">
    <name type="scientific">Physcomitrium patens</name>
    <name type="common">Spreading-leaved earth moss</name>
    <name type="synonym">Physcomitrella patens</name>
    <dbReference type="NCBI Taxonomy" id="3218"/>
    <lineage>
        <taxon>Eukaryota</taxon>
        <taxon>Viridiplantae</taxon>
        <taxon>Streptophyta</taxon>
        <taxon>Embryophyta</taxon>
        <taxon>Bryophyta</taxon>
        <taxon>Bryophytina</taxon>
        <taxon>Bryopsida</taxon>
        <taxon>Funariidae</taxon>
        <taxon>Funariales</taxon>
        <taxon>Funariaceae</taxon>
        <taxon>Physcomitrium</taxon>
    </lineage>
</organism>
<reference evidence="2" key="3">
    <citation type="submission" date="2020-12" db="UniProtKB">
        <authorList>
            <consortium name="EnsemblPlants"/>
        </authorList>
    </citation>
    <scope>IDENTIFICATION</scope>
</reference>
<sequence>MTPVDEKLKLKVDMEEEEIQHPRIIHYDTIGNISIATNPRISPRTSHIVAHYHFTKTKIKARKLNLQYVPTMERVANTFTKPLGRSLFNKFQERLNLSKMHRLLDEFHILMHSIYKLSSHHQKLQWCWKLMNLGDEPKLKSQQQIQMNEQKNLLPLHLDQEPQPE</sequence>
<protein>
    <submittedName>
        <fullName evidence="1 2">Uncharacterized protein</fullName>
    </submittedName>
</protein>
<evidence type="ECO:0000313" key="3">
    <source>
        <dbReference type="Proteomes" id="UP000006727"/>
    </source>
</evidence>
<reference evidence="1 3" key="1">
    <citation type="journal article" date="2008" name="Science">
        <title>The Physcomitrella genome reveals evolutionary insights into the conquest of land by plants.</title>
        <authorList>
            <person name="Rensing S."/>
            <person name="Lang D."/>
            <person name="Zimmer A."/>
            <person name="Terry A."/>
            <person name="Salamov A."/>
            <person name="Shapiro H."/>
            <person name="Nishiyama T."/>
            <person name="Perroud P.-F."/>
            <person name="Lindquist E."/>
            <person name="Kamisugi Y."/>
            <person name="Tanahashi T."/>
            <person name="Sakakibara K."/>
            <person name="Fujita T."/>
            <person name="Oishi K."/>
            <person name="Shin-I T."/>
            <person name="Kuroki Y."/>
            <person name="Toyoda A."/>
            <person name="Suzuki Y."/>
            <person name="Hashimoto A."/>
            <person name="Yamaguchi K."/>
            <person name="Sugano A."/>
            <person name="Kohara Y."/>
            <person name="Fujiyama A."/>
            <person name="Anterola A."/>
            <person name="Aoki S."/>
            <person name="Ashton N."/>
            <person name="Barbazuk W.B."/>
            <person name="Barker E."/>
            <person name="Bennetzen J."/>
            <person name="Bezanilla M."/>
            <person name="Blankenship R."/>
            <person name="Cho S.H."/>
            <person name="Dutcher S."/>
            <person name="Estelle M."/>
            <person name="Fawcett J.A."/>
            <person name="Gundlach H."/>
            <person name="Hanada K."/>
            <person name="Heyl A."/>
            <person name="Hicks K.A."/>
            <person name="Hugh J."/>
            <person name="Lohr M."/>
            <person name="Mayer K."/>
            <person name="Melkozernov A."/>
            <person name="Murata T."/>
            <person name="Nelson D."/>
            <person name="Pils B."/>
            <person name="Prigge M."/>
            <person name="Reiss B."/>
            <person name="Renner T."/>
            <person name="Rombauts S."/>
            <person name="Rushton P."/>
            <person name="Sanderfoot A."/>
            <person name="Schween G."/>
            <person name="Shiu S.-H."/>
            <person name="Stueber K."/>
            <person name="Theodoulou F.L."/>
            <person name="Tu H."/>
            <person name="Van de Peer Y."/>
            <person name="Verrier P.J."/>
            <person name="Waters E."/>
            <person name="Wood A."/>
            <person name="Yang L."/>
            <person name="Cove D."/>
            <person name="Cuming A."/>
            <person name="Hasebe M."/>
            <person name="Lucas S."/>
            <person name="Mishler D.B."/>
            <person name="Reski R."/>
            <person name="Grigoriev I."/>
            <person name="Quatrano R.S."/>
            <person name="Boore J.L."/>
        </authorList>
    </citation>
    <scope>NUCLEOTIDE SEQUENCE [LARGE SCALE GENOMIC DNA]</scope>
    <source>
        <strain evidence="2 3">cv. Gransden 2004</strain>
    </source>
</reference>
<accession>A0A2K1IBC1</accession>